<dbReference type="Gene3D" id="2.60.120.10">
    <property type="entry name" value="Jelly Rolls"/>
    <property type="match status" value="1"/>
</dbReference>
<dbReference type="InterPro" id="IPR011051">
    <property type="entry name" value="RmlC_Cupin_sf"/>
</dbReference>
<gene>
    <name evidence="2" type="ORF">DesU5LDRAFT_2009</name>
</gene>
<dbReference type="eggNOG" id="ENOG50344FT">
    <property type="taxonomic scope" value="Bacteria"/>
</dbReference>
<dbReference type="OrthoDB" id="5405980at2"/>
<dbReference type="Pfam" id="PF07883">
    <property type="entry name" value="Cupin_2"/>
    <property type="match status" value="1"/>
</dbReference>
<sequence>MAQDVPAYTIAGKETVLETADARVTLMTLAVGQSIPAHSHTSVTDTTFCLSGLTTITLFGPAGLSGPVERLRLTPGDRAQVPPGRVHGLTNSGTVPARLLLVQGPGPYDFKPEGA</sequence>
<accession>I2Q1M6</accession>
<dbReference type="InterPro" id="IPR013096">
    <property type="entry name" value="Cupin_2"/>
</dbReference>
<name>I2Q1M6_9BACT</name>
<dbReference type="AlphaFoldDB" id="I2Q1M6"/>
<dbReference type="STRING" id="596152.DesU5LDRAFT_2009"/>
<feature type="domain" description="Cupin type-2" evidence="1">
    <location>
        <begin position="26"/>
        <end position="102"/>
    </location>
</feature>
<proteinExistence type="predicted"/>
<evidence type="ECO:0000313" key="2">
    <source>
        <dbReference type="EMBL" id="EIG53682.1"/>
    </source>
</evidence>
<protein>
    <recommendedName>
        <fullName evidence="1">Cupin type-2 domain-containing protein</fullName>
    </recommendedName>
</protein>
<reference evidence="2" key="1">
    <citation type="submission" date="2011-11" db="EMBL/GenBank/DDBJ databases">
        <title>Improved High-Quality Draft sequence of Desulfovibrio sp. U5L.</title>
        <authorList>
            <consortium name="US DOE Joint Genome Institute"/>
            <person name="Lucas S."/>
            <person name="Han J."/>
            <person name="Lapidus A."/>
            <person name="Cheng J.-F."/>
            <person name="Goodwin L."/>
            <person name="Pitluck S."/>
            <person name="Peters L."/>
            <person name="Ovchinnikova G."/>
            <person name="Held B."/>
            <person name="Detter J.C."/>
            <person name="Han C."/>
            <person name="Tapia R."/>
            <person name="Land M."/>
            <person name="Hauser L."/>
            <person name="Kyrpides N."/>
            <person name="Ivanova N."/>
            <person name="Pagani I."/>
            <person name="Gabster J."/>
            <person name="Walker C."/>
            <person name="Stolyar S."/>
            <person name="Stahl D."/>
            <person name="Arkin A."/>
            <person name="Dehal P."/>
            <person name="Hazen T."/>
            <person name="Woyke T."/>
        </authorList>
    </citation>
    <scope>NUCLEOTIDE SEQUENCE [LARGE SCALE GENOMIC DNA]</scope>
    <source>
        <strain evidence="2">U5L</strain>
    </source>
</reference>
<dbReference type="SUPFAM" id="SSF51182">
    <property type="entry name" value="RmlC-like cupins"/>
    <property type="match status" value="1"/>
</dbReference>
<evidence type="ECO:0000259" key="1">
    <source>
        <dbReference type="Pfam" id="PF07883"/>
    </source>
</evidence>
<dbReference type="InterPro" id="IPR014710">
    <property type="entry name" value="RmlC-like_jellyroll"/>
</dbReference>
<dbReference type="HOGENOM" id="CLU_165951_0_0_7"/>
<organism evidence="2">
    <name type="scientific">Desulfovibrio sp. U5L</name>
    <dbReference type="NCBI Taxonomy" id="596152"/>
    <lineage>
        <taxon>Bacteria</taxon>
        <taxon>Pseudomonadati</taxon>
        <taxon>Thermodesulfobacteriota</taxon>
        <taxon>Desulfovibrionia</taxon>
        <taxon>Desulfovibrionales</taxon>
        <taxon>Desulfovibrionaceae</taxon>
        <taxon>Desulfovibrio</taxon>
    </lineage>
</organism>
<dbReference type="EMBL" id="JH600068">
    <property type="protein sequence ID" value="EIG53682.1"/>
    <property type="molecule type" value="Genomic_DNA"/>
</dbReference>